<organism evidence="4 5">
    <name type="scientific">Kitasatospora paracochleata</name>
    <dbReference type="NCBI Taxonomy" id="58354"/>
    <lineage>
        <taxon>Bacteria</taxon>
        <taxon>Bacillati</taxon>
        <taxon>Actinomycetota</taxon>
        <taxon>Actinomycetes</taxon>
        <taxon>Kitasatosporales</taxon>
        <taxon>Streptomycetaceae</taxon>
        <taxon>Kitasatospora</taxon>
    </lineage>
</organism>
<evidence type="ECO:0000313" key="4">
    <source>
        <dbReference type="EMBL" id="MCP2307169.1"/>
    </source>
</evidence>
<dbReference type="CDD" id="cd04301">
    <property type="entry name" value="NAT_SF"/>
    <property type="match status" value="1"/>
</dbReference>
<keyword evidence="5" id="KW-1185">Reference proteome</keyword>
<keyword evidence="2" id="KW-0012">Acyltransferase</keyword>
<proteinExistence type="predicted"/>
<dbReference type="RefSeq" id="WP_253792977.1">
    <property type="nucleotide sequence ID" value="NZ_BAAAUB010000031.1"/>
</dbReference>
<keyword evidence="1" id="KW-0808">Transferase</keyword>
<accession>A0ABT1IQ96</accession>
<dbReference type="InterPro" id="IPR016181">
    <property type="entry name" value="Acyl_CoA_acyltransferase"/>
</dbReference>
<feature type="domain" description="N-acetyltransferase" evidence="3">
    <location>
        <begin position="10"/>
        <end position="154"/>
    </location>
</feature>
<dbReference type="SUPFAM" id="SSF55729">
    <property type="entry name" value="Acyl-CoA N-acyltransferases (Nat)"/>
    <property type="match status" value="1"/>
</dbReference>
<comment type="caution">
    <text evidence="4">The sequence shown here is derived from an EMBL/GenBank/DDBJ whole genome shotgun (WGS) entry which is preliminary data.</text>
</comment>
<dbReference type="PROSITE" id="PS51186">
    <property type="entry name" value="GNAT"/>
    <property type="match status" value="1"/>
</dbReference>
<sequence>MDQYITRTSDVIRVAEESDLDQLSRIDNQIFPHDAYPFFVLRQLYEVHGERFLVLDCDAEMTGYSLLATTPDGKQSWVLGLGVLAHARGLGHGRRLMVESLERLSADRVAEVRLSVEPTNGIALNLYHSLGFSPIDHRPDYFGSGADRLILRLSLSG</sequence>
<dbReference type="InterPro" id="IPR050680">
    <property type="entry name" value="YpeA/RimI_acetyltransf"/>
</dbReference>
<evidence type="ECO:0000256" key="2">
    <source>
        <dbReference type="ARBA" id="ARBA00023315"/>
    </source>
</evidence>
<gene>
    <name evidence="4" type="ORF">FHR36_000261</name>
</gene>
<evidence type="ECO:0000313" key="5">
    <source>
        <dbReference type="Proteomes" id="UP001206483"/>
    </source>
</evidence>
<dbReference type="EMBL" id="JAMZDX010000001">
    <property type="protein sequence ID" value="MCP2307169.1"/>
    <property type="molecule type" value="Genomic_DNA"/>
</dbReference>
<dbReference type="InterPro" id="IPR000182">
    <property type="entry name" value="GNAT_dom"/>
</dbReference>
<dbReference type="Pfam" id="PF00583">
    <property type="entry name" value="Acetyltransf_1"/>
    <property type="match status" value="1"/>
</dbReference>
<dbReference type="PANTHER" id="PTHR43420">
    <property type="entry name" value="ACETYLTRANSFERASE"/>
    <property type="match status" value="1"/>
</dbReference>
<protein>
    <submittedName>
        <fullName evidence="4">Ribosomal protein S18 acetylase RimI-like enzyme</fullName>
    </submittedName>
</protein>
<evidence type="ECO:0000259" key="3">
    <source>
        <dbReference type="PROSITE" id="PS51186"/>
    </source>
</evidence>
<dbReference type="Proteomes" id="UP001206483">
    <property type="component" value="Unassembled WGS sequence"/>
</dbReference>
<dbReference type="Gene3D" id="3.40.630.30">
    <property type="match status" value="1"/>
</dbReference>
<name>A0ABT1IQ96_9ACTN</name>
<reference evidence="4 5" key="1">
    <citation type="submission" date="2022-06" db="EMBL/GenBank/DDBJ databases">
        <title>Sequencing the genomes of 1000 actinobacteria strains.</title>
        <authorList>
            <person name="Klenk H.-P."/>
        </authorList>
    </citation>
    <scope>NUCLEOTIDE SEQUENCE [LARGE SCALE GENOMIC DNA]</scope>
    <source>
        <strain evidence="4 5">DSM 41656</strain>
    </source>
</reference>
<evidence type="ECO:0000256" key="1">
    <source>
        <dbReference type="ARBA" id="ARBA00022679"/>
    </source>
</evidence>